<evidence type="ECO:0000256" key="3">
    <source>
        <dbReference type="ARBA" id="ARBA00022475"/>
    </source>
</evidence>
<feature type="transmembrane region" description="Helical" evidence="8">
    <location>
        <begin position="512"/>
        <end position="529"/>
    </location>
</feature>
<keyword evidence="12" id="KW-1185">Reference proteome</keyword>
<dbReference type="SUPFAM" id="SSF82689">
    <property type="entry name" value="Mechanosensitive channel protein MscS (YggB), C-terminal domain"/>
    <property type="match status" value="1"/>
</dbReference>
<accession>A0A5Q0BN44</accession>
<evidence type="ECO:0000256" key="4">
    <source>
        <dbReference type="ARBA" id="ARBA00022692"/>
    </source>
</evidence>
<dbReference type="GO" id="GO:0005886">
    <property type="term" value="C:plasma membrane"/>
    <property type="evidence" value="ECO:0007669"/>
    <property type="project" value="UniProtKB-SubCell"/>
</dbReference>
<dbReference type="SUPFAM" id="SSF50182">
    <property type="entry name" value="Sm-like ribonucleoproteins"/>
    <property type="match status" value="1"/>
</dbReference>
<dbReference type="InterPro" id="IPR023408">
    <property type="entry name" value="MscS_beta-dom_sf"/>
</dbReference>
<evidence type="ECO:0000256" key="6">
    <source>
        <dbReference type="ARBA" id="ARBA00023136"/>
    </source>
</evidence>
<gene>
    <name evidence="11" type="ORF">F6R98_13685</name>
</gene>
<evidence type="ECO:0000256" key="5">
    <source>
        <dbReference type="ARBA" id="ARBA00022989"/>
    </source>
</evidence>
<evidence type="ECO:0000256" key="7">
    <source>
        <dbReference type="SAM" id="Coils"/>
    </source>
</evidence>
<keyword evidence="6 8" id="KW-0472">Membrane</keyword>
<feature type="coiled-coil region" evidence="7">
    <location>
        <begin position="254"/>
        <end position="281"/>
    </location>
</feature>
<evidence type="ECO:0000259" key="9">
    <source>
        <dbReference type="Pfam" id="PF00924"/>
    </source>
</evidence>
<dbReference type="EMBL" id="CP044205">
    <property type="protein sequence ID" value="QFY43538.1"/>
    <property type="molecule type" value="Genomic_DNA"/>
</dbReference>
<evidence type="ECO:0000313" key="12">
    <source>
        <dbReference type="Proteomes" id="UP000325755"/>
    </source>
</evidence>
<comment type="subcellular location">
    <subcellularLocation>
        <location evidence="1">Cell membrane</location>
        <topology evidence="1">Multi-pass membrane protein</topology>
    </subcellularLocation>
</comment>
<feature type="coiled-coil region" evidence="7">
    <location>
        <begin position="162"/>
        <end position="220"/>
    </location>
</feature>
<name>A0A5Q0BN44_9GAMM</name>
<sequence>MIQRHIRRQPWLAFAFLSFVAGMLSLPTFSQGNGDVSPPSSEMQQGVVHDRLAEIRRRLSALPVDAAAVQSAGATDAEWGEYKRTLRLLAQLYQTHLDSLNRLESIRRYHRETAEKTLAWHGFELPGPYAADFIDNLWNAVLAKEREVEALRKEQALFDRTLEDARLDLKRTEQGVRKADERLEGSAVDEKERANWLRSLSDLRRQQEEARLAMLDTERDFHNELLSVRISEQTLLKRQALTASRISPLTPADLDAKLALLDRKQQEIEAATQKAIEADRESQARFDAVRERLEKMQEHGKPANPQEEQARNHEIVKNRVELDASKLETEAAAAILKIMRMQALLLAMRRELWEHRYASVHQQASKEAETAMSAYQRIRDIVDSWLDFLGAELEIIRRRVDDQQQHVDAWKQEYGDRAPAMREQAALVRWESMLRGALAEAEDLDGDLRSWSESMFRPKESISFAERLKNLQLTIYKLSVEAWNFEIVAVEDKIMVEGREIVGKRSVTLGKIMQALAILVIGLWCSTRIGNWWRGRIMQRFSGKESSALLIHRIFSMATAVLLVVFSLLAVNIPLTVFAFVGGALAIGLGFGAQNILNNFISGLILLVESPIRLNDIVEVDGVRGRVNDIGARCCQIRCFDGIDMLIPNSTLLEKNVTNWTLSDHHMRFTISVDAAYGSPIHDVMSVLKRAVEEHPRTLDDPAPEIYLQEFGDSSLLFRADYWVDISKVPNWMRVASDLRIRLEELFDEIGVVISFPQRDIHLDSVKPLKIELVGASLHA</sequence>
<dbReference type="Pfam" id="PF00924">
    <property type="entry name" value="MS_channel_2nd"/>
    <property type="match status" value="1"/>
</dbReference>
<dbReference type="PANTHER" id="PTHR30347:SF1">
    <property type="entry name" value="MECHANOSENSITIVE CHANNEL MSCK"/>
    <property type="match status" value="1"/>
</dbReference>
<evidence type="ECO:0000256" key="8">
    <source>
        <dbReference type="SAM" id="Phobius"/>
    </source>
</evidence>
<dbReference type="InterPro" id="IPR011014">
    <property type="entry name" value="MscS_channel_TM-2"/>
</dbReference>
<dbReference type="KEGG" id="mmob:F6R98_13685"/>
<dbReference type="RefSeq" id="WP_153249522.1">
    <property type="nucleotide sequence ID" value="NZ_CP044205.1"/>
</dbReference>
<evidence type="ECO:0000256" key="2">
    <source>
        <dbReference type="ARBA" id="ARBA00008017"/>
    </source>
</evidence>
<organism evidence="11 12">
    <name type="scientific">Candidatus Methylospira mobilis</name>
    <dbReference type="NCBI Taxonomy" id="1808979"/>
    <lineage>
        <taxon>Bacteria</taxon>
        <taxon>Pseudomonadati</taxon>
        <taxon>Pseudomonadota</taxon>
        <taxon>Gammaproteobacteria</taxon>
        <taxon>Methylococcales</taxon>
        <taxon>Methylococcaceae</taxon>
        <taxon>Candidatus Methylospira</taxon>
    </lineage>
</organism>
<dbReference type="InterPro" id="IPR006685">
    <property type="entry name" value="MscS_channel_2nd"/>
</dbReference>
<dbReference type="InterPro" id="IPR052702">
    <property type="entry name" value="MscS-like_channel"/>
</dbReference>
<protein>
    <submittedName>
        <fullName evidence="11">Mechanosensitive ion channel</fullName>
    </submittedName>
</protein>
<feature type="domain" description="Mechanosensitive ion channel MscS" evidence="9">
    <location>
        <begin position="595"/>
        <end position="661"/>
    </location>
</feature>
<keyword evidence="3" id="KW-1003">Cell membrane</keyword>
<evidence type="ECO:0000313" key="11">
    <source>
        <dbReference type="EMBL" id="QFY43538.1"/>
    </source>
</evidence>
<dbReference type="PANTHER" id="PTHR30347">
    <property type="entry name" value="POTASSIUM CHANNEL RELATED"/>
    <property type="match status" value="1"/>
</dbReference>
<dbReference type="InterPro" id="IPR010920">
    <property type="entry name" value="LSM_dom_sf"/>
</dbReference>
<dbReference type="InterPro" id="IPR011066">
    <property type="entry name" value="MscS_channel_C_sf"/>
</dbReference>
<dbReference type="InParanoid" id="A0A5Q0BN44"/>
<dbReference type="InterPro" id="IPR049278">
    <property type="entry name" value="MS_channel_C"/>
</dbReference>
<keyword evidence="7" id="KW-0175">Coiled coil</keyword>
<evidence type="ECO:0000256" key="1">
    <source>
        <dbReference type="ARBA" id="ARBA00004651"/>
    </source>
</evidence>
<proteinExistence type="inferred from homology"/>
<dbReference type="OrthoDB" id="9799209at2"/>
<dbReference type="AlphaFoldDB" id="A0A5Q0BN44"/>
<dbReference type="Gene3D" id="3.30.70.100">
    <property type="match status" value="1"/>
</dbReference>
<comment type="similarity">
    <text evidence="2">Belongs to the MscS (TC 1.A.23) family.</text>
</comment>
<dbReference type="Proteomes" id="UP000325755">
    <property type="component" value="Chromosome"/>
</dbReference>
<dbReference type="Gene3D" id="2.30.30.60">
    <property type="match status" value="1"/>
</dbReference>
<feature type="domain" description="Mechanosensitive ion channel MscS C-terminal" evidence="10">
    <location>
        <begin position="670"/>
        <end position="752"/>
    </location>
</feature>
<reference evidence="11 12" key="1">
    <citation type="submission" date="2019-09" db="EMBL/GenBank/DDBJ databases">
        <title>Ecophysiology of the spiral-shaped methanotroph Methylospira mobilis as revealed by the complete genome sequence.</title>
        <authorList>
            <person name="Oshkin I.Y."/>
            <person name="Dedysh S.N."/>
            <person name="Miroshnikov K."/>
            <person name="Danilova O.V."/>
            <person name="Hakobyan A."/>
            <person name="Liesack W."/>
        </authorList>
    </citation>
    <scope>NUCLEOTIDE SEQUENCE [LARGE SCALE GENOMIC DNA]</scope>
    <source>
        <strain evidence="11 12">Shm1</strain>
    </source>
</reference>
<feature type="transmembrane region" description="Helical" evidence="8">
    <location>
        <begin position="550"/>
        <end position="571"/>
    </location>
</feature>
<dbReference type="Pfam" id="PF21082">
    <property type="entry name" value="MS_channel_3rd"/>
    <property type="match status" value="1"/>
</dbReference>
<feature type="transmembrane region" description="Helical" evidence="8">
    <location>
        <begin position="577"/>
        <end position="597"/>
    </location>
</feature>
<evidence type="ECO:0000259" key="10">
    <source>
        <dbReference type="Pfam" id="PF21082"/>
    </source>
</evidence>
<keyword evidence="5 8" id="KW-1133">Transmembrane helix</keyword>
<keyword evidence="4 8" id="KW-0812">Transmembrane</keyword>
<dbReference type="GO" id="GO:0008381">
    <property type="term" value="F:mechanosensitive monoatomic ion channel activity"/>
    <property type="evidence" value="ECO:0007669"/>
    <property type="project" value="UniProtKB-ARBA"/>
</dbReference>
<dbReference type="Gene3D" id="1.10.287.1260">
    <property type="match status" value="1"/>
</dbReference>
<dbReference type="SUPFAM" id="SSF82861">
    <property type="entry name" value="Mechanosensitive channel protein MscS (YggB), transmembrane region"/>
    <property type="match status" value="1"/>
</dbReference>